<dbReference type="InterPro" id="IPR019632">
    <property type="entry name" value="DUF2497"/>
</dbReference>
<feature type="compositionally biased region" description="Pro residues" evidence="1">
    <location>
        <begin position="68"/>
        <end position="81"/>
    </location>
</feature>
<dbReference type="Pfam" id="PF10691">
    <property type="entry name" value="DUF2497"/>
    <property type="match status" value="1"/>
</dbReference>
<keyword evidence="3" id="KW-1185">Reference proteome</keyword>
<dbReference type="EMBL" id="JAMZEJ010000004">
    <property type="protein sequence ID" value="MCQ8240607.1"/>
    <property type="molecule type" value="Genomic_DNA"/>
</dbReference>
<organism evidence="2 3">
    <name type="scientific">Rhizosaccharibacter radicis</name>
    <dbReference type="NCBI Taxonomy" id="2782605"/>
    <lineage>
        <taxon>Bacteria</taxon>
        <taxon>Pseudomonadati</taxon>
        <taxon>Pseudomonadota</taxon>
        <taxon>Alphaproteobacteria</taxon>
        <taxon>Acetobacterales</taxon>
        <taxon>Acetobacteraceae</taxon>
        <taxon>Rhizosaccharibacter</taxon>
    </lineage>
</organism>
<proteinExistence type="predicted"/>
<name>A0ABT1VW87_9PROT</name>
<reference evidence="2 3" key="1">
    <citation type="submission" date="2022-06" db="EMBL/GenBank/DDBJ databases">
        <title>Rhizosaccharibacter gen. nov. sp. nov. KSS12, endophytic bacteria isolated from sugarcane.</title>
        <authorList>
            <person name="Pitiwittayakul N."/>
        </authorList>
    </citation>
    <scope>NUCLEOTIDE SEQUENCE [LARGE SCALE GENOMIC DNA]</scope>
    <source>
        <strain evidence="2 3">KSS12</strain>
    </source>
</reference>
<evidence type="ECO:0000313" key="2">
    <source>
        <dbReference type="EMBL" id="MCQ8240607.1"/>
    </source>
</evidence>
<sequence>MDEILASIRRILHEEEPRPGAAPVPDREDDLLVLDRSMMVSPPKPEPTPVLQDEIDRMLFGEPDAAPSAPPPKAAHNPPPAAMLEPVAPTPVAPLGAPVAGESLLADESRVAAERAFSRLRDAAEPVPAASSPAVWRGGPTLEDMVRDELRGQLKLWLDENLPGMVEKLVRQEIERLSRG</sequence>
<accession>A0ABT1VW87</accession>
<dbReference type="RefSeq" id="WP_422919354.1">
    <property type="nucleotide sequence ID" value="NZ_JAMZEJ010000004.1"/>
</dbReference>
<comment type="caution">
    <text evidence="2">The sequence shown here is derived from an EMBL/GenBank/DDBJ whole genome shotgun (WGS) entry which is preliminary data.</text>
</comment>
<feature type="region of interest" description="Disordered" evidence="1">
    <location>
        <begin position="59"/>
        <end position="89"/>
    </location>
</feature>
<evidence type="ECO:0000313" key="3">
    <source>
        <dbReference type="Proteomes" id="UP001524547"/>
    </source>
</evidence>
<evidence type="ECO:0000256" key="1">
    <source>
        <dbReference type="SAM" id="MobiDB-lite"/>
    </source>
</evidence>
<dbReference type="Proteomes" id="UP001524547">
    <property type="component" value="Unassembled WGS sequence"/>
</dbReference>
<gene>
    <name evidence="2" type="ORF">NFI88_07085</name>
</gene>
<protein>
    <submittedName>
        <fullName evidence="2">DUF2497 domain-containing protein</fullName>
    </submittedName>
</protein>